<evidence type="ECO:0000313" key="3">
    <source>
        <dbReference type="Proteomes" id="UP001324634"/>
    </source>
</evidence>
<keyword evidence="2" id="KW-0255">Endonuclease</keyword>
<evidence type="ECO:0000259" key="1">
    <source>
        <dbReference type="SMART" id="SM00507"/>
    </source>
</evidence>
<dbReference type="Gene3D" id="1.10.30.50">
    <property type="match status" value="1"/>
</dbReference>
<dbReference type="CDD" id="cd00085">
    <property type="entry name" value="HNHc"/>
    <property type="match status" value="1"/>
</dbReference>
<keyword evidence="2" id="KW-0378">Hydrolase</keyword>
<dbReference type="RefSeq" id="WP_321390202.1">
    <property type="nucleotide sequence ID" value="NZ_CP139487.1"/>
</dbReference>
<dbReference type="PANTHER" id="PTHR33877">
    <property type="entry name" value="SLL1193 PROTEIN"/>
    <property type="match status" value="1"/>
</dbReference>
<reference evidence="2 3" key="1">
    <citation type="submission" date="2023-11" db="EMBL/GenBank/DDBJ databases">
        <title>Peredibacter starrii A3.12.</title>
        <authorList>
            <person name="Mitchell R.J."/>
        </authorList>
    </citation>
    <scope>NUCLEOTIDE SEQUENCE [LARGE SCALE GENOMIC DNA]</scope>
    <source>
        <strain evidence="2 3">A3.12</strain>
    </source>
</reference>
<dbReference type="Proteomes" id="UP001324634">
    <property type="component" value="Chromosome"/>
</dbReference>
<proteinExistence type="predicted"/>
<accession>A0AAX4HKC2</accession>
<feature type="domain" description="HNH nuclease" evidence="1">
    <location>
        <begin position="217"/>
        <end position="266"/>
    </location>
</feature>
<dbReference type="GO" id="GO:0004519">
    <property type="term" value="F:endonuclease activity"/>
    <property type="evidence" value="ECO:0007669"/>
    <property type="project" value="UniProtKB-KW"/>
</dbReference>
<protein>
    <submittedName>
        <fullName evidence="2">HNH endonuclease signature motif containing protein</fullName>
    </submittedName>
</protein>
<evidence type="ECO:0000313" key="2">
    <source>
        <dbReference type="EMBL" id="WPU63459.1"/>
    </source>
</evidence>
<organism evidence="2 3">
    <name type="scientific">Peredibacter starrii</name>
    <dbReference type="NCBI Taxonomy" id="28202"/>
    <lineage>
        <taxon>Bacteria</taxon>
        <taxon>Pseudomonadati</taxon>
        <taxon>Bdellovibrionota</taxon>
        <taxon>Bacteriovoracia</taxon>
        <taxon>Bacteriovoracales</taxon>
        <taxon>Bacteriovoracaceae</taxon>
        <taxon>Peredibacter</taxon>
    </lineage>
</organism>
<dbReference type="SMART" id="SM00507">
    <property type="entry name" value="HNHc"/>
    <property type="match status" value="1"/>
</dbReference>
<keyword evidence="2" id="KW-0540">Nuclease</keyword>
<gene>
    <name evidence="2" type="ORF">SOO65_12245</name>
</gene>
<dbReference type="GO" id="GO:0003676">
    <property type="term" value="F:nucleic acid binding"/>
    <property type="evidence" value="ECO:0007669"/>
    <property type="project" value="InterPro"/>
</dbReference>
<dbReference type="InterPro" id="IPR052892">
    <property type="entry name" value="NA-targeting_endonuclease"/>
</dbReference>
<dbReference type="AlphaFoldDB" id="A0AAX4HKC2"/>
<name>A0AAX4HKC2_9BACT</name>
<keyword evidence="3" id="KW-1185">Reference proteome</keyword>
<dbReference type="KEGG" id="psti:SOO65_12245"/>
<dbReference type="InterPro" id="IPR003615">
    <property type="entry name" value="HNH_nuc"/>
</dbReference>
<dbReference type="Pfam" id="PF01844">
    <property type="entry name" value="HNH"/>
    <property type="match status" value="1"/>
</dbReference>
<dbReference type="PANTHER" id="PTHR33877:SF2">
    <property type="entry name" value="OS07G0170200 PROTEIN"/>
    <property type="match status" value="1"/>
</dbReference>
<dbReference type="EMBL" id="CP139487">
    <property type="protein sequence ID" value="WPU63459.1"/>
    <property type="molecule type" value="Genomic_DNA"/>
</dbReference>
<sequence length="285" mass="32449">MRLNHVANKILLSDTKKLAGAEREATVKVLHHLKEIDKRKLYCDLKYSSLFAYCVHELGYSEGAAQRRIVAARAIAEMPEIEKKIENGSLNLTNISLVNQFIEDPIQKREVFKEVENLTKNECEQKLFEITGKEAKPKDKKKRVSKDKIQVAFVLKDETLALVDKLKNLIGREMEMDELVQFMAKKAIEAVEKTKFKQTKPRKSLPPAKVGRVISASVKREVYTRDKKCTNCGSTRNLNYDHILPYSMGGPNTKENLRLLCSPCNQRARIKAGLLAPPGKLHVYK</sequence>
<dbReference type="InterPro" id="IPR002711">
    <property type="entry name" value="HNH"/>
</dbReference>
<dbReference type="GO" id="GO:0008270">
    <property type="term" value="F:zinc ion binding"/>
    <property type="evidence" value="ECO:0007669"/>
    <property type="project" value="InterPro"/>
</dbReference>